<dbReference type="PaxDb" id="3827-XP_004498028.1"/>
<dbReference type="Proteomes" id="UP000087171">
    <property type="component" value="Unplaced"/>
</dbReference>
<evidence type="ECO:0000256" key="1">
    <source>
        <dbReference type="SAM" id="MobiDB-lite"/>
    </source>
</evidence>
<protein>
    <submittedName>
        <fullName evidence="3">Uncharacterized protein LOC105851134</fullName>
    </submittedName>
</protein>
<dbReference type="Gene3D" id="2.40.70.10">
    <property type="entry name" value="Acid Proteases"/>
    <property type="match status" value="1"/>
</dbReference>
<organism evidence="2 3">
    <name type="scientific">Cicer arietinum</name>
    <name type="common">Chickpea</name>
    <name type="synonym">Garbanzo</name>
    <dbReference type="NCBI Taxonomy" id="3827"/>
    <lineage>
        <taxon>Eukaryota</taxon>
        <taxon>Viridiplantae</taxon>
        <taxon>Streptophyta</taxon>
        <taxon>Embryophyta</taxon>
        <taxon>Tracheophyta</taxon>
        <taxon>Spermatophyta</taxon>
        <taxon>Magnoliopsida</taxon>
        <taxon>eudicotyledons</taxon>
        <taxon>Gunneridae</taxon>
        <taxon>Pentapetalae</taxon>
        <taxon>rosids</taxon>
        <taxon>fabids</taxon>
        <taxon>Fabales</taxon>
        <taxon>Fabaceae</taxon>
        <taxon>Papilionoideae</taxon>
        <taxon>50 kb inversion clade</taxon>
        <taxon>NPAAA clade</taxon>
        <taxon>Hologalegina</taxon>
        <taxon>IRL clade</taxon>
        <taxon>Cicereae</taxon>
        <taxon>Cicer</taxon>
    </lineage>
</organism>
<evidence type="ECO:0000313" key="3">
    <source>
        <dbReference type="RefSeq" id="XP_012575185.1"/>
    </source>
</evidence>
<dbReference type="SUPFAM" id="SSF50630">
    <property type="entry name" value="Acid proteases"/>
    <property type="match status" value="1"/>
</dbReference>
<sequence length="296" mass="33279">MAQRTSGNLPSDTVPNPRNNVNAVTTRSGKVREQVPPEAKQSRTTLTPIHREEMVTPILVEEHIAIEKEEELVVQKGEPLPKPEIQLPFPQRLRREENEKQFGKFLDIFKKLQINIPFAEALEQMPTYAKFMKDILSKKRKIGGEKVMLTEECSAILQRKLPPKLKDPGSFSIPCAIGNRTFGKALCDLGASVSLMPLSIYKKLGIGKVKDTQLMLQFADRSMKHPYGVVEDVLVKVDKFIFPVDFVVLDMEEDNDIPLILGRPFLATGRAMIDVADGTLTLKVNEETVTFKILKA</sequence>
<feature type="region of interest" description="Disordered" evidence="1">
    <location>
        <begin position="1"/>
        <end position="43"/>
    </location>
</feature>
<accession>A0A1S3EH80</accession>
<gene>
    <name evidence="3" type="primary">LOC105851134</name>
</gene>
<dbReference type="RefSeq" id="XP_012575185.1">
    <property type="nucleotide sequence ID" value="XM_012719731.1"/>
</dbReference>
<keyword evidence="2" id="KW-1185">Reference proteome</keyword>
<feature type="compositionally biased region" description="Polar residues" evidence="1">
    <location>
        <begin position="1"/>
        <end position="28"/>
    </location>
</feature>
<reference evidence="3" key="1">
    <citation type="submission" date="2025-08" db="UniProtKB">
        <authorList>
            <consortium name="RefSeq"/>
        </authorList>
    </citation>
    <scope>IDENTIFICATION</scope>
    <source>
        <tissue evidence="3">Etiolated seedlings</tissue>
    </source>
</reference>
<dbReference type="OrthoDB" id="778454at2759"/>
<dbReference type="Pfam" id="PF13650">
    <property type="entry name" value="Asp_protease_2"/>
    <property type="match status" value="1"/>
</dbReference>
<dbReference type="PANTHER" id="PTHR33067">
    <property type="entry name" value="RNA-DIRECTED DNA POLYMERASE-RELATED"/>
    <property type="match status" value="1"/>
</dbReference>
<evidence type="ECO:0000313" key="2">
    <source>
        <dbReference type="Proteomes" id="UP000087171"/>
    </source>
</evidence>
<dbReference type="InterPro" id="IPR021109">
    <property type="entry name" value="Peptidase_aspartic_dom_sf"/>
</dbReference>
<proteinExistence type="predicted"/>
<dbReference type="CDD" id="cd00303">
    <property type="entry name" value="retropepsin_like"/>
    <property type="match status" value="1"/>
</dbReference>
<dbReference type="AlphaFoldDB" id="A0A1S3EH80"/>
<name>A0A1S3EH80_CICAR</name>
<dbReference type="PANTHER" id="PTHR33067:SF9">
    <property type="entry name" value="RNA-DIRECTED DNA POLYMERASE"/>
    <property type="match status" value="1"/>
</dbReference>
<feature type="non-terminal residue" evidence="3">
    <location>
        <position position="296"/>
    </location>
</feature>
<dbReference type="eggNOG" id="KOG0017">
    <property type="taxonomic scope" value="Eukaryota"/>
</dbReference>